<reference evidence="1 2" key="1">
    <citation type="journal article" date="2018" name="Front. Plant Sci.">
        <title>Red Clover (Trifolium pratense) and Zigzag Clover (T. medium) - A Picture of Genomic Similarities and Differences.</title>
        <authorList>
            <person name="Dluhosova J."/>
            <person name="Istvanek J."/>
            <person name="Nedelnik J."/>
            <person name="Repkova J."/>
        </authorList>
    </citation>
    <scope>NUCLEOTIDE SEQUENCE [LARGE SCALE GENOMIC DNA]</scope>
    <source>
        <strain evidence="2">cv. 10/8</strain>
        <tissue evidence="1">Leaf</tissue>
    </source>
</reference>
<keyword evidence="1" id="KW-0418">Kinase</keyword>
<comment type="caution">
    <text evidence="1">The sequence shown here is derived from an EMBL/GenBank/DDBJ whole genome shotgun (WGS) entry which is preliminary data.</text>
</comment>
<organism evidence="1 2">
    <name type="scientific">Trifolium medium</name>
    <dbReference type="NCBI Taxonomy" id="97028"/>
    <lineage>
        <taxon>Eukaryota</taxon>
        <taxon>Viridiplantae</taxon>
        <taxon>Streptophyta</taxon>
        <taxon>Embryophyta</taxon>
        <taxon>Tracheophyta</taxon>
        <taxon>Spermatophyta</taxon>
        <taxon>Magnoliopsida</taxon>
        <taxon>eudicotyledons</taxon>
        <taxon>Gunneridae</taxon>
        <taxon>Pentapetalae</taxon>
        <taxon>rosids</taxon>
        <taxon>fabids</taxon>
        <taxon>Fabales</taxon>
        <taxon>Fabaceae</taxon>
        <taxon>Papilionoideae</taxon>
        <taxon>50 kb inversion clade</taxon>
        <taxon>NPAAA clade</taxon>
        <taxon>Hologalegina</taxon>
        <taxon>IRL clade</taxon>
        <taxon>Trifolieae</taxon>
        <taxon>Trifolium</taxon>
    </lineage>
</organism>
<dbReference type="PANTHER" id="PTHR33491">
    <property type="entry name" value="OSJNBA0016N04.9 PROTEIN"/>
    <property type="match status" value="1"/>
</dbReference>
<keyword evidence="1" id="KW-0675">Receptor</keyword>
<protein>
    <submittedName>
        <fullName evidence="1">Wall-associated receptor kinase 3-like</fullName>
    </submittedName>
</protein>
<dbReference type="GO" id="GO:0016301">
    <property type="term" value="F:kinase activity"/>
    <property type="evidence" value="ECO:0007669"/>
    <property type="project" value="UniProtKB-KW"/>
</dbReference>
<evidence type="ECO:0000313" key="2">
    <source>
        <dbReference type="Proteomes" id="UP000265520"/>
    </source>
</evidence>
<accession>A0A392NY81</accession>
<dbReference type="AlphaFoldDB" id="A0A392NY81"/>
<proteinExistence type="predicted"/>
<keyword evidence="1" id="KW-0808">Transferase</keyword>
<evidence type="ECO:0000313" key="1">
    <source>
        <dbReference type="EMBL" id="MCI04422.1"/>
    </source>
</evidence>
<name>A0A392NY81_9FABA</name>
<dbReference type="Proteomes" id="UP000265520">
    <property type="component" value="Unassembled WGS sequence"/>
</dbReference>
<sequence>MTGYFPVMLGIANFSISSKENKFMTVGCDSYGYLDSNYDGDTYSTGCLTRCHGHKIVYQNGTCSGIGCCQVDIPPTMRNVTVKPFSFTNFTTMRNVTVKTSSFTNSSEPFENCTYSFVVKKENYTFSSTHLNKNGFPFTELPVVIDWAVGEFNEDCMNNGVHDVCKNNSDCYPSDTGYGYLCRCKEGYEGNPYHPLGCTG</sequence>
<keyword evidence="2" id="KW-1185">Reference proteome</keyword>
<dbReference type="EMBL" id="LXQA010055370">
    <property type="protein sequence ID" value="MCI04422.1"/>
    <property type="molecule type" value="Genomic_DNA"/>
</dbReference>